<evidence type="ECO:0000313" key="4">
    <source>
        <dbReference type="Proteomes" id="UP001454036"/>
    </source>
</evidence>
<dbReference type="Pfam" id="PF20431">
    <property type="entry name" value="E_motif"/>
    <property type="match status" value="1"/>
</dbReference>
<dbReference type="InterPro" id="IPR011990">
    <property type="entry name" value="TPR-like_helical_dom_sf"/>
</dbReference>
<comment type="caution">
    <text evidence="3">The sequence shown here is derived from an EMBL/GenBank/DDBJ whole genome shotgun (WGS) entry which is preliminary data.</text>
</comment>
<dbReference type="GO" id="GO:0003723">
    <property type="term" value="F:RNA binding"/>
    <property type="evidence" value="ECO:0007669"/>
    <property type="project" value="InterPro"/>
</dbReference>
<dbReference type="Gene3D" id="1.25.40.10">
    <property type="entry name" value="Tetratricopeptide repeat domain"/>
    <property type="match status" value="1"/>
</dbReference>
<accession>A0AAV3RTU6</accession>
<proteinExistence type="predicted"/>
<evidence type="ECO:0000256" key="1">
    <source>
        <dbReference type="ARBA" id="ARBA00022737"/>
    </source>
</evidence>
<dbReference type="AlphaFoldDB" id="A0AAV3RTU6"/>
<keyword evidence="4" id="KW-1185">Reference proteome</keyword>
<name>A0AAV3RTU6_LITER</name>
<dbReference type="InterPro" id="IPR046848">
    <property type="entry name" value="E_motif"/>
</dbReference>
<dbReference type="GO" id="GO:0009451">
    <property type="term" value="P:RNA modification"/>
    <property type="evidence" value="ECO:0007669"/>
    <property type="project" value="InterPro"/>
</dbReference>
<dbReference type="EMBL" id="BAABME010029585">
    <property type="protein sequence ID" value="GAA0183859.1"/>
    <property type="molecule type" value="Genomic_DNA"/>
</dbReference>
<feature type="repeat" description="PPR" evidence="2">
    <location>
        <begin position="109"/>
        <end position="143"/>
    </location>
</feature>
<dbReference type="NCBIfam" id="TIGR00756">
    <property type="entry name" value="PPR"/>
    <property type="match status" value="1"/>
</dbReference>
<protein>
    <recommendedName>
        <fullName evidence="5">Pentatricopeptide repeat-containing protein</fullName>
    </recommendedName>
</protein>
<keyword evidence="1" id="KW-0677">Repeat</keyword>
<gene>
    <name evidence="3" type="ORF">LIER_42474</name>
</gene>
<evidence type="ECO:0000313" key="3">
    <source>
        <dbReference type="EMBL" id="GAA0183859.1"/>
    </source>
</evidence>
<evidence type="ECO:0000256" key="2">
    <source>
        <dbReference type="PROSITE-ProRule" id="PRU00708"/>
    </source>
</evidence>
<dbReference type="Proteomes" id="UP001454036">
    <property type="component" value="Unassembled WGS sequence"/>
</dbReference>
<dbReference type="InterPro" id="IPR046960">
    <property type="entry name" value="PPR_At4g14850-like_plant"/>
</dbReference>
<dbReference type="InterPro" id="IPR002885">
    <property type="entry name" value="PPR_rpt"/>
</dbReference>
<dbReference type="Pfam" id="PF13041">
    <property type="entry name" value="PPR_2"/>
    <property type="match status" value="1"/>
</dbReference>
<dbReference type="PROSITE" id="PS51375">
    <property type="entry name" value="PPR"/>
    <property type="match status" value="2"/>
</dbReference>
<organism evidence="3 4">
    <name type="scientific">Lithospermum erythrorhizon</name>
    <name type="common">Purple gromwell</name>
    <name type="synonym">Lithospermum officinale var. erythrorhizon</name>
    <dbReference type="NCBI Taxonomy" id="34254"/>
    <lineage>
        <taxon>Eukaryota</taxon>
        <taxon>Viridiplantae</taxon>
        <taxon>Streptophyta</taxon>
        <taxon>Embryophyta</taxon>
        <taxon>Tracheophyta</taxon>
        <taxon>Spermatophyta</taxon>
        <taxon>Magnoliopsida</taxon>
        <taxon>eudicotyledons</taxon>
        <taxon>Gunneridae</taxon>
        <taxon>Pentapetalae</taxon>
        <taxon>asterids</taxon>
        <taxon>lamiids</taxon>
        <taxon>Boraginales</taxon>
        <taxon>Boraginaceae</taxon>
        <taxon>Boraginoideae</taxon>
        <taxon>Lithospermeae</taxon>
        <taxon>Lithospermum</taxon>
    </lineage>
</organism>
<feature type="repeat" description="PPR" evidence="2">
    <location>
        <begin position="5"/>
        <end position="39"/>
    </location>
</feature>
<sequence>MLDRNIVTWNALISAYAQNGDGEATCRSFKEMIEPGLHPDSVSFLSVLTACSHQGLVNEALESFNSMTSTYKLVPKKEHYASLVHVLCRSGQLAKKAAEELFKMESLRDAASYVNLSNIYAAAGKWENAVLVKKAMRERGVKKVPAYSWVKVEHRTQRTKHENLTTPKPK</sequence>
<evidence type="ECO:0008006" key="5">
    <source>
        <dbReference type="Google" id="ProtNLM"/>
    </source>
</evidence>
<dbReference type="PANTHER" id="PTHR47926">
    <property type="entry name" value="PENTATRICOPEPTIDE REPEAT-CONTAINING PROTEIN"/>
    <property type="match status" value="1"/>
</dbReference>
<reference evidence="3 4" key="1">
    <citation type="submission" date="2024-01" db="EMBL/GenBank/DDBJ databases">
        <title>The complete chloroplast genome sequence of Lithospermum erythrorhizon: insights into the phylogenetic relationship among Boraginaceae species and the maternal lineages of purple gromwells.</title>
        <authorList>
            <person name="Okada T."/>
            <person name="Watanabe K."/>
        </authorList>
    </citation>
    <scope>NUCLEOTIDE SEQUENCE [LARGE SCALE GENOMIC DNA]</scope>
</reference>